<comment type="similarity">
    <text evidence="13">Belongs to the RING-type zinc finger family. ATL subfamily.</text>
</comment>
<dbReference type="GO" id="GO:0008270">
    <property type="term" value="F:zinc ion binding"/>
    <property type="evidence" value="ECO:0007669"/>
    <property type="project" value="UniProtKB-KW"/>
</dbReference>
<evidence type="ECO:0000256" key="11">
    <source>
        <dbReference type="ARBA" id="ARBA00022989"/>
    </source>
</evidence>
<evidence type="ECO:0000256" key="13">
    <source>
        <dbReference type="ARBA" id="ARBA00024209"/>
    </source>
</evidence>
<name>A0A2N9I4K8_FAGSY</name>
<dbReference type="EMBL" id="OIVN01004792">
    <property type="protein sequence ID" value="SPD19318.1"/>
    <property type="molecule type" value="Genomic_DNA"/>
</dbReference>
<keyword evidence="8 14" id="KW-0863">Zinc-finger</keyword>
<comment type="catalytic activity">
    <reaction evidence="1">
        <text>S-ubiquitinyl-[E2 ubiquitin-conjugating enzyme]-L-cysteine + [acceptor protein]-L-lysine = [E2 ubiquitin-conjugating enzyme]-L-cysteine + N(6)-ubiquitinyl-[acceptor protein]-L-lysine.</text>
        <dbReference type="EC" id="2.3.2.27"/>
    </reaction>
</comment>
<feature type="compositionally biased region" description="Low complexity" evidence="15">
    <location>
        <begin position="25"/>
        <end position="42"/>
    </location>
</feature>
<dbReference type="GO" id="GO:0016567">
    <property type="term" value="P:protein ubiquitination"/>
    <property type="evidence" value="ECO:0007669"/>
    <property type="project" value="InterPro"/>
</dbReference>
<proteinExistence type="inferred from homology"/>
<evidence type="ECO:0000256" key="3">
    <source>
        <dbReference type="ARBA" id="ARBA00004906"/>
    </source>
</evidence>
<dbReference type="InterPro" id="IPR001841">
    <property type="entry name" value="Znf_RING"/>
</dbReference>
<dbReference type="InterPro" id="IPR013083">
    <property type="entry name" value="Znf_RING/FYVE/PHD"/>
</dbReference>
<keyword evidence="11" id="KW-1133">Transmembrane helix</keyword>
<dbReference type="PANTHER" id="PTHR46913:SF1">
    <property type="entry name" value="RING-H2 FINGER PROTEIN ATL16"/>
    <property type="match status" value="1"/>
</dbReference>
<evidence type="ECO:0000256" key="6">
    <source>
        <dbReference type="ARBA" id="ARBA00022692"/>
    </source>
</evidence>
<keyword evidence="9" id="KW-0833">Ubl conjugation pathway</keyword>
<keyword evidence="7" id="KW-0479">Metal-binding</keyword>
<dbReference type="PROSITE" id="PS50089">
    <property type="entry name" value="ZF_RING_2"/>
    <property type="match status" value="1"/>
</dbReference>
<evidence type="ECO:0000256" key="15">
    <source>
        <dbReference type="SAM" id="MobiDB-lite"/>
    </source>
</evidence>
<protein>
    <recommendedName>
        <fullName evidence="4">RING-type E3 ubiquitin transferase</fullName>
        <ecNumber evidence="4">2.3.2.27</ecNumber>
    </recommendedName>
</protein>
<evidence type="ECO:0000256" key="7">
    <source>
        <dbReference type="ARBA" id="ARBA00022723"/>
    </source>
</evidence>
<evidence type="ECO:0000256" key="2">
    <source>
        <dbReference type="ARBA" id="ARBA00004167"/>
    </source>
</evidence>
<dbReference type="EC" id="2.3.2.27" evidence="4"/>
<accession>A0A2N9I4K8</accession>
<dbReference type="Pfam" id="PF13639">
    <property type="entry name" value="zf-RING_2"/>
    <property type="match status" value="1"/>
</dbReference>
<dbReference type="SUPFAM" id="SSF57850">
    <property type="entry name" value="RING/U-box"/>
    <property type="match status" value="1"/>
</dbReference>
<evidence type="ECO:0000256" key="9">
    <source>
        <dbReference type="ARBA" id="ARBA00022786"/>
    </source>
</evidence>
<feature type="region of interest" description="Disordered" evidence="15">
    <location>
        <begin position="1"/>
        <end position="44"/>
    </location>
</feature>
<dbReference type="FunFam" id="3.30.40.10:FF:000187">
    <property type="entry name" value="E3 ubiquitin-protein ligase ATL6"/>
    <property type="match status" value="1"/>
</dbReference>
<keyword evidence="5" id="KW-0808">Transferase</keyword>
<evidence type="ECO:0000313" key="17">
    <source>
        <dbReference type="EMBL" id="SPD19318.1"/>
    </source>
</evidence>
<evidence type="ECO:0000256" key="5">
    <source>
        <dbReference type="ARBA" id="ARBA00022679"/>
    </source>
</evidence>
<dbReference type="PANTHER" id="PTHR46913">
    <property type="entry name" value="RING-H2 FINGER PROTEIN ATL16"/>
    <property type="match status" value="1"/>
</dbReference>
<evidence type="ECO:0000256" key="10">
    <source>
        <dbReference type="ARBA" id="ARBA00022833"/>
    </source>
</evidence>
<comment type="pathway">
    <text evidence="3">Protein modification; protein ubiquitination.</text>
</comment>
<dbReference type="SMART" id="SM00184">
    <property type="entry name" value="RING"/>
    <property type="match status" value="1"/>
</dbReference>
<evidence type="ECO:0000259" key="16">
    <source>
        <dbReference type="PROSITE" id="PS50089"/>
    </source>
</evidence>
<gene>
    <name evidence="17" type="ORF">FSB_LOCUS47200</name>
</gene>
<keyword evidence="6" id="KW-0812">Transmembrane</keyword>
<evidence type="ECO:0000256" key="12">
    <source>
        <dbReference type="ARBA" id="ARBA00023136"/>
    </source>
</evidence>
<sequence length="370" mass="39987">MEANASHNRRNNRRRRRRRRRANQLLLHPNTPTSTTTDSLSSQGLDPSILKALTTFTYSSKTHEFSSLKCSVCLSEFEDDDQGRVLPKCEHAFHVECIDTWFQSHSNCPLCRAPVQADIPALKPEISAETESEPSGSRTEPVQIEAPEMGSSGFPQRVSLVASDGQRRPFELVGIVVEVPRPRGLHETGLCSPPGRHGLKHPARPENLPPNAEARQKVLLGEEEVVQLLRKISVTTITKSLAALCGNLVLPQSASLAFLLVRVLVVALFHRLLQEVHGFGFGFCGGCLGFEDGFGFGFCGGCLGFEGVHGFGFCGSWGGEGAGGGGFVAARAAKDLVTAVGVGGCWGTWLLPWVRWVLGELVTAMDVDGC</sequence>
<evidence type="ECO:0000256" key="14">
    <source>
        <dbReference type="PROSITE-ProRule" id="PRU00175"/>
    </source>
</evidence>
<feature type="compositionally biased region" description="Basic residues" evidence="15">
    <location>
        <begin position="7"/>
        <end position="22"/>
    </location>
</feature>
<dbReference type="InterPro" id="IPR044600">
    <property type="entry name" value="ATL1/ATL16-like"/>
</dbReference>
<dbReference type="GO" id="GO:0016020">
    <property type="term" value="C:membrane"/>
    <property type="evidence" value="ECO:0007669"/>
    <property type="project" value="UniProtKB-SubCell"/>
</dbReference>
<keyword evidence="12" id="KW-0472">Membrane</keyword>
<reference evidence="17" key="1">
    <citation type="submission" date="2018-02" db="EMBL/GenBank/DDBJ databases">
        <authorList>
            <person name="Cohen D.B."/>
            <person name="Kent A.D."/>
        </authorList>
    </citation>
    <scope>NUCLEOTIDE SEQUENCE</scope>
</reference>
<dbReference type="AlphaFoldDB" id="A0A2N9I4K8"/>
<comment type="subcellular location">
    <subcellularLocation>
        <location evidence="2">Membrane</location>
        <topology evidence="2">Single-pass membrane protein</topology>
    </subcellularLocation>
</comment>
<evidence type="ECO:0000256" key="8">
    <source>
        <dbReference type="ARBA" id="ARBA00022771"/>
    </source>
</evidence>
<feature type="domain" description="RING-type" evidence="16">
    <location>
        <begin position="70"/>
        <end position="112"/>
    </location>
</feature>
<dbReference type="GO" id="GO:0061630">
    <property type="term" value="F:ubiquitin protein ligase activity"/>
    <property type="evidence" value="ECO:0007669"/>
    <property type="project" value="UniProtKB-EC"/>
</dbReference>
<evidence type="ECO:0000256" key="1">
    <source>
        <dbReference type="ARBA" id="ARBA00000900"/>
    </source>
</evidence>
<evidence type="ECO:0000256" key="4">
    <source>
        <dbReference type="ARBA" id="ARBA00012483"/>
    </source>
</evidence>
<keyword evidence="10" id="KW-0862">Zinc</keyword>
<dbReference type="CDD" id="cd16461">
    <property type="entry name" value="RING-H2_EL5-like"/>
    <property type="match status" value="1"/>
</dbReference>
<organism evidence="17">
    <name type="scientific">Fagus sylvatica</name>
    <name type="common">Beechnut</name>
    <dbReference type="NCBI Taxonomy" id="28930"/>
    <lineage>
        <taxon>Eukaryota</taxon>
        <taxon>Viridiplantae</taxon>
        <taxon>Streptophyta</taxon>
        <taxon>Embryophyta</taxon>
        <taxon>Tracheophyta</taxon>
        <taxon>Spermatophyta</taxon>
        <taxon>Magnoliopsida</taxon>
        <taxon>eudicotyledons</taxon>
        <taxon>Gunneridae</taxon>
        <taxon>Pentapetalae</taxon>
        <taxon>rosids</taxon>
        <taxon>fabids</taxon>
        <taxon>Fagales</taxon>
        <taxon>Fagaceae</taxon>
        <taxon>Fagus</taxon>
    </lineage>
</organism>
<dbReference type="Gene3D" id="3.30.40.10">
    <property type="entry name" value="Zinc/RING finger domain, C3HC4 (zinc finger)"/>
    <property type="match status" value="1"/>
</dbReference>